<evidence type="ECO:0000256" key="3">
    <source>
        <dbReference type="ARBA" id="ARBA00022475"/>
    </source>
</evidence>
<evidence type="ECO:0000256" key="1">
    <source>
        <dbReference type="ARBA" id="ARBA00004429"/>
    </source>
</evidence>
<evidence type="ECO:0000256" key="7">
    <source>
        <dbReference type="ARBA" id="ARBA00023136"/>
    </source>
</evidence>
<dbReference type="InterPro" id="IPR027463">
    <property type="entry name" value="AcrB_DN_DC_subdom"/>
</dbReference>
<dbReference type="SUPFAM" id="SSF82693">
    <property type="entry name" value="Multidrug efflux transporter AcrB pore domain, PN1, PN2, PC1 and PC2 subdomains"/>
    <property type="match status" value="3"/>
</dbReference>
<keyword evidence="4" id="KW-0997">Cell inner membrane</keyword>
<dbReference type="InterPro" id="IPR001036">
    <property type="entry name" value="Acrflvin-R"/>
</dbReference>
<dbReference type="GO" id="GO:0042910">
    <property type="term" value="F:xenobiotic transmembrane transporter activity"/>
    <property type="evidence" value="ECO:0007669"/>
    <property type="project" value="TreeGrafter"/>
</dbReference>
<keyword evidence="5" id="KW-0812">Transmembrane</keyword>
<gene>
    <name evidence="8" type="ORF">CAK95_16030</name>
</gene>
<name>A0A1W6ZSU3_9HYPH</name>
<dbReference type="AlphaFoldDB" id="A0A1W6ZSU3"/>
<evidence type="ECO:0000256" key="2">
    <source>
        <dbReference type="ARBA" id="ARBA00022448"/>
    </source>
</evidence>
<dbReference type="RefSeq" id="WP_086088818.1">
    <property type="nucleotide sequence ID" value="NZ_CP021112.1"/>
</dbReference>
<reference evidence="8 9" key="1">
    <citation type="submission" date="2017-05" db="EMBL/GenBank/DDBJ databases">
        <title>Full genome sequence of Pseudorhodoplanes sinuspersici.</title>
        <authorList>
            <person name="Dastgheib S.M.M."/>
            <person name="Shavandi M."/>
            <person name="Tirandaz H."/>
        </authorList>
    </citation>
    <scope>NUCLEOTIDE SEQUENCE [LARGE SCALE GENOMIC DNA]</scope>
    <source>
        <strain evidence="8 9">RIPI110</strain>
    </source>
</reference>
<evidence type="ECO:0000313" key="9">
    <source>
        <dbReference type="Proteomes" id="UP000194137"/>
    </source>
</evidence>
<dbReference type="GO" id="GO:0005886">
    <property type="term" value="C:plasma membrane"/>
    <property type="evidence" value="ECO:0007669"/>
    <property type="project" value="UniProtKB-SubCell"/>
</dbReference>
<dbReference type="PRINTS" id="PR00702">
    <property type="entry name" value="ACRIFLAVINRP"/>
</dbReference>
<dbReference type="OrthoDB" id="9807350at2"/>
<evidence type="ECO:0000256" key="4">
    <source>
        <dbReference type="ARBA" id="ARBA00022519"/>
    </source>
</evidence>
<dbReference type="Pfam" id="PF00873">
    <property type="entry name" value="ACR_tran"/>
    <property type="match status" value="1"/>
</dbReference>
<keyword evidence="6" id="KW-1133">Transmembrane helix</keyword>
<dbReference type="PANTHER" id="PTHR32063:SF21">
    <property type="entry name" value="MULTIDRUG RESISTANCE PROTEIN MDTB"/>
    <property type="match status" value="1"/>
</dbReference>
<dbReference type="KEGG" id="psin:CAK95_16030"/>
<dbReference type="Gene3D" id="1.20.1640.10">
    <property type="entry name" value="Multidrug efflux transporter AcrB transmembrane domain"/>
    <property type="match status" value="2"/>
</dbReference>
<dbReference type="STRING" id="1235591.CAK95_16030"/>
<dbReference type="FunFam" id="1.20.1640.10:FF:000001">
    <property type="entry name" value="Efflux pump membrane transporter"/>
    <property type="match status" value="1"/>
</dbReference>
<dbReference type="Gene3D" id="3.30.70.1440">
    <property type="entry name" value="Multidrug efflux transporter AcrB pore domain"/>
    <property type="match status" value="1"/>
</dbReference>
<dbReference type="EMBL" id="CP021112">
    <property type="protein sequence ID" value="ARQ00422.1"/>
    <property type="molecule type" value="Genomic_DNA"/>
</dbReference>
<organism evidence="8 9">
    <name type="scientific">Pseudorhodoplanes sinuspersici</name>
    <dbReference type="NCBI Taxonomy" id="1235591"/>
    <lineage>
        <taxon>Bacteria</taxon>
        <taxon>Pseudomonadati</taxon>
        <taxon>Pseudomonadota</taxon>
        <taxon>Alphaproteobacteria</taxon>
        <taxon>Hyphomicrobiales</taxon>
        <taxon>Pseudorhodoplanes</taxon>
    </lineage>
</organism>
<sequence>MNISEFCIRHPVTTTLMSLAIIIGGIFAYTYLPVAALPRTEFPTINVSANLSGASPDTMANSVATPLIKQFTTISGIDSISATSSQGSTSIVIQFNLDRDIDSAAADVQSAIARTQRRLPPEMTELPSYRKVNPADAPVLLLAITSDTTPLPDLDAFAQQVISPALSTIQGVAQVLVYGSQKFAVRIQLDPNALAARGIGVNEVQEAVAAANANTPVGTLRNKQQQLTIQADTELGDAAHFREIIVTTRGGRPVRLGDVATVTDSVEDNQAASWFGGTRAIILAIQRQPEANTVDVVDRVKAMLPSFEDDLPRDSKIEILNDRSSSIREAVEDVQFTLMLVIALVIMVIFVFLRRFTATLIPALAVPISLIGTLGAMYLFDFSIDNISLLALTLAVGLVVDDAIVMFENIYRYMEEEGLGAFEAAIKGSREIGFTIISITVSLVAVFIPVLLMGGIVGRIFHEFAVVVTVALAVSAFVSLTLTPMLCSKMLVPPERDENGHVPPETGWRAALESGLNAMTRAYDKGVQWSLRHQRFMLGVFFATLIGTVYFFYVTPKGFFPQEDIGQISVSTEARPDISYDAMVALQKQVEDALLKSPYVKSVASIVGAGGSSTGLNRGRMFVELKPRSERPAMPELLRIFRRDLSFPGINVVMSPVQNLRIGGRSSRSEYQFVMQSVRKDEMRDWARKMTTAMAADPHFTDVNNDLEDGAIQVTVNVDKDKAASLGINADQIRSTLYSGFGQRQVSTIYGSGDTFSVLMEFDPRINWNTDDLGNIRIRTPNGQLVPLSSIATVERTPGDLTVNQLGQLPAVTISFNLPQGVALGDAVAQTEVLKDQIGVPSTISTTFSGTAQTFQQSLANQGILLAAAVITIYMVLGMLYESYIHPLTILTGLPSAVVGALGGLVLFGMDLSVIAIIGLLMLIGIVKKNAIMMIDVALDLQRNKNMPPAEAIYQACILRFRPIMMTTFAAILGTLPIAIGHGASSELRQPLGIAVVGGLIVSQFLTLFITPVLYLYMDRLGDAMNRGRLRVMQAFRGKPAATG</sequence>
<comment type="subcellular location">
    <subcellularLocation>
        <location evidence="1">Cell inner membrane</location>
        <topology evidence="1">Multi-pass membrane protein</topology>
    </subcellularLocation>
</comment>
<evidence type="ECO:0000313" key="8">
    <source>
        <dbReference type="EMBL" id="ARQ00422.1"/>
    </source>
</evidence>
<accession>A0A1W6ZSU3</accession>
<keyword evidence="2" id="KW-0813">Transport</keyword>
<dbReference type="Gene3D" id="3.30.2090.10">
    <property type="entry name" value="Multidrug efflux transporter AcrB TolC docking domain, DN and DC subdomains"/>
    <property type="match status" value="2"/>
</dbReference>
<dbReference type="Gene3D" id="3.30.70.1320">
    <property type="entry name" value="Multidrug efflux transporter AcrB pore domain like"/>
    <property type="match status" value="1"/>
</dbReference>
<evidence type="ECO:0000256" key="6">
    <source>
        <dbReference type="ARBA" id="ARBA00022989"/>
    </source>
</evidence>
<keyword evidence="7" id="KW-0472">Membrane</keyword>
<keyword evidence="3" id="KW-1003">Cell membrane</keyword>
<dbReference type="PANTHER" id="PTHR32063">
    <property type="match status" value="1"/>
</dbReference>
<dbReference type="Gene3D" id="3.30.70.1430">
    <property type="entry name" value="Multidrug efflux transporter AcrB pore domain"/>
    <property type="match status" value="2"/>
</dbReference>
<keyword evidence="9" id="KW-1185">Reference proteome</keyword>
<dbReference type="SUPFAM" id="SSF82866">
    <property type="entry name" value="Multidrug efflux transporter AcrB transmembrane domain"/>
    <property type="match status" value="2"/>
</dbReference>
<protein>
    <submittedName>
        <fullName evidence="8">Acriflavine resistance protein B</fullName>
    </submittedName>
</protein>
<dbReference type="SUPFAM" id="SSF82714">
    <property type="entry name" value="Multidrug efflux transporter AcrB TolC docking domain, DN and DC subdomains"/>
    <property type="match status" value="2"/>
</dbReference>
<proteinExistence type="predicted"/>
<dbReference type="Proteomes" id="UP000194137">
    <property type="component" value="Chromosome"/>
</dbReference>
<evidence type="ECO:0000256" key="5">
    <source>
        <dbReference type="ARBA" id="ARBA00022692"/>
    </source>
</evidence>